<dbReference type="InterPro" id="IPR036425">
    <property type="entry name" value="MoaB/Mog-like_dom_sf"/>
</dbReference>
<dbReference type="Gene3D" id="3.90.950.20">
    <property type="entry name" value="CinA-like"/>
    <property type="match status" value="1"/>
</dbReference>
<dbReference type="InterPro" id="IPR036653">
    <property type="entry name" value="CinA-like_C"/>
</dbReference>
<evidence type="ECO:0000313" key="4">
    <source>
        <dbReference type="EMBL" id="SHK88857.1"/>
    </source>
</evidence>
<dbReference type="Gene3D" id="3.30.70.2860">
    <property type="match status" value="1"/>
</dbReference>
<dbReference type="SUPFAM" id="SSF53218">
    <property type="entry name" value="Molybdenum cofactor biosynthesis proteins"/>
    <property type="match status" value="1"/>
</dbReference>
<evidence type="ECO:0000256" key="1">
    <source>
        <dbReference type="HAMAP-Rule" id="MF_00226"/>
    </source>
</evidence>
<dbReference type="InterPro" id="IPR001453">
    <property type="entry name" value="MoaB/Mog_dom"/>
</dbReference>
<dbReference type="Gene3D" id="3.40.980.10">
    <property type="entry name" value="MoaB/Mog-like domain"/>
    <property type="match status" value="1"/>
</dbReference>
<dbReference type="STRING" id="1055723.SAMN05216293_2165"/>
<evidence type="ECO:0000313" key="6">
    <source>
        <dbReference type="Proteomes" id="UP000198940"/>
    </source>
</evidence>
<dbReference type="Proteomes" id="UP000198940">
    <property type="component" value="Unassembled WGS sequence"/>
</dbReference>
<reference evidence="4 5" key="1">
    <citation type="submission" date="2016-11" db="EMBL/GenBank/DDBJ databases">
        <authorList>
            <person name="Varghese N."/>
            <person name="Submissions S."/>
        </authorList>
    </citation>
    <scope>NUCLEOTIDE SEQUENCE [LARGE SCALE GENOMIC DNA]</scope>
    <source>
        <strain evidence="4 5">CGMCC 1.12174</strain>
        <strain evidence="3 6">DSM 26351</strain>
    </source>
</reference>
<sequence length="415" mass="45442">MQAEIITIGDEILIGQIVDSNSAFIAKELNQIGVSVYQITSVQDDREHITNALQEAGERSSVIIVTGGLGPTKDDVTKETLCNFFGDTLVQDQAVLEHIEELFKKYITTPISDLNRRQALVPSKATVLHNAFGTAPGLWMKKGDVSYFFLPGVPYEMKNLITSSVLPKIMETYERPYIVHKTLLTYGMGESAIAEKIESWENSLPRHIKLAYLPNLGRVRLRLSSKGVDREALLASVEAEAKKLYPIIGDIIYGEEEDGTIESQIGKFLTQKQMTLATAESFTGGRIAEQITTVPGASNYFKGSVVSYATETKIKVLGVPEALVEQHSVVSEEVAMAMAENVRNLLGTDFAVSTTGNAGPTKGDSDADVGTVYIGISTPRGTTAHKFAMGNHRERVVKKSVSKAFELLYKEILNF</sequence>
<comment type="similarity">
    <text evidence="1">Belongs to the CinA family.</text>
</comment>
<evidence type="ECO:0000313" key="5">
    <source>
        <dbReference type="Proteomes" id="UP000184031"/>
    </source>
</evidence>
<dbReference type="EMBL" id="FRAT01000005">
    <property type="protein sequence ID" value="SHK88857.1"/>
    <property type="molecule type" value="Genomic_DNA"/>
</dbReference>
<dbReference type="InterPro" id="IPR041424">
    <property type="entry name" value="CinA_KH"/>
</dbReference>
<evidence type="ECO:0000313" key="3">
    <source>
        <dbReference type="EMBL" id="SFC46190.1"/>
    </source>
</evidence>
<dbReference type="PIRSF" id="PIRSF006728">
    <property type="entry name" value="CinA"/>
    <property type="match status" value="1"/>
</dbReference>
<dbReference type="HAMAP" id="MF_00226_B">
    <property type="entry name" value="CinA_B"/>
    <property type="match status" value="1"/>
</dbReference>
<dbReference type="NCBIfam" id="NF001813">
    <property type="entry name" value="PRK00549.1"/>
    <property type="match status" value="1"/>
</dbReference>
<dbReference type="InterPro" id="IPR008135">
    <property type="entry name" value="Competence-induced_CinA"/>
</dbReference>
<dbReference type="NCBIfam" id="TIGR00199">
    <property type="entry name" value="PncC_domain"/>
    <property type="match status" value="1"/>
</dbReference>
<evidence type="ECO:0000259" key="2">
    <source>
        <dbReference type="SMART" id="SM00852"/>
    </source>
</evidence>
<proteinExistence type="inferred from homology"/>
<dbReference type="Proteomes" id="UP000184031">
    <property type="component" value="Unassembled WGS sequence"/>
</dbReference>
<dbReference type="OrthoDB" id="9801454at2"/>
<dbReference type="InterPro" id="IPR050101">
    <property type="entry name" value="CinA"/>
</dbReference>
<organism evidence="4 5">
    <name type="scientific">Flagellimonas taeanensis</name>
    <dbReference type="NCBI Taxonomy" id="1005926"/>
    <lineage>
        <taxon>Bacteria</taxon>
        <taxon>Pseudomonadati</taxon>
        <taxon>Bacteroidota</taxon>
        <taxon>Flavobacteriia</taxon>
        <taxon>Flavobacteriales</taxon>
        <taxon>Flavobacteriaceae</taxon>
        <taxon>Flagellimonas</taxon>
    </lineage>
</organism>
<dbReference type="SMART" id="SM00852">
    <property type="entry name" value="MoCF_biosynth"/>
    <property type="match status" value="1"/>
</dbReference>
<gene>
    <name evidence="3" type="ORF">SAMN04487891_111144</name>
    <name evidence="4" type="ORF">SAMN05216293_2165</name>
</gene>
<name>A0A1M6W549_9FLAO</name>
<dbReference type="InterPro" id="IPR008136">
    <property type="entry name" value="CinA_C"/>
</dbReference>
<dbReference type="EMBL" id="FOKU01000011">
    <property type="protein sequence ID" value="SFC46190.1"/>
    <property type="molecule type" value="Genomic_DNA"/>
</dbReference>
<dbReference type="PANTHER" id="PTHR13939:SF0">
    <property type="entry name" value="NMN AMIDOHYDROLASE-LIKE PROTEIN YFAY"/>
    <property type="match status" value="1"/>
</dbReference>
<feature type="domain" description="MoaB/Mog" evidence="2">
    <location>
        <begin position="4"/>
        <end position="172"/>
    </location>
</feature>
<dbReference type="SUPFAM" id="SSF142433">
    <property type="entry name" value="CinA-like"/>
    <property type="match status" value="1"/>
</dbReference>
<dbReference type="Pfam" id="PF18146">
    <property type="entry name" value="CinA_KH"/>
    <property type="match status" value="1"/>
</dbReference>
<accession>A0A1M6W549</accession>
<protein>
    <recommendedName>
        <fullName evidence="1">CinA-like protein</fullName>
    </recommendedName>
</protein>
<dbReference type="CDD" id="cd00885">
    <property type="entry name" value="cinA"/>
    <property type="match status" value="1"/>
</dbReference>
<dbReference type="RefSeq" id="WP_072879691.1">
    <property type="nucleotide sequence ID" value="NZ_FOKU01000011.1"/>
</dbReference>
<dbReference type="NCBIfam" id="TIGR00177">
    <property type="entry name" value="molyb_syn"/>
    <property type="match status" value="1"/>
</dbReference>
<comment type="caution">
    <text evidence="4">The sequence shown here is derived from an EMBL/GenBank/DDBJ whole genome shotgun (WGS) entry which is preliminary data.</text>
</comment>
<dbReference type="AlphaFoldDB" id="A0A1M6W549"/>
<keyword evidence="6" id="KW-1185">Reference proteome</keyword>
<dbReference type="Pfam" id="PF00994">
    <property type="entry name" value="MoCF_biosynth"/>
    <property type="match status" value="1"/>
</dbReference>
<dbReference type="Pfam" id="PF02464">
    <property type="entry name" value="CinA"/>
    <property type="match status" value="1"/>
</dbReference>
<dbReference type="NCBIfam" id="TIGR00200">
    <property type="entry name" value="cinA_nterm"/>
    <property type="match status" value="1"/>
</dbReference>
<dbReference type="PANTHER" id="PTHR13939">
    <property type="entry name" value="NICOTINAMIDE-NUCLEOTIDE AMIDOHYDROLASE PNCC"/>
    <property type="match status" value="1"/>
</dbReference>